<feature type="region of interest" description="Disordered" evidence="1">
    <location>
        <begin position="1"/>
        <end position="29"/>
    </location>
</feature>
<keyword evidence="2" id="KW-0812">Transmembrane</keyword>
<dbReference type="RefSeq" id="WP_082359745.1">
    <property type="nucleotide sequence ID" value="NZ_CP008950.1"/>
</dbReference>
<proteinExistence type="predicted"/>
<name>A0A076EZU8_RHOOP</name>
<dbReference type="EMBL" id="CP008950">
    <property type="protein sequence ID" value="AII11306.1"/>
    <property type="molecule type" value="Genomic_DNA"/>
</dbReference>
<gene>
    <name evidence="3" type="ORF">EP51_45610</name>
</gene>
<dbReference type="Proteomes" id="UP000028488">
    <property type="component" value="Plasmid pPDG3"/>
</dbReference>
<feature type="transmembrane region" description="Helical" evidence="2">
    <location>
        <begin position="34"/>
        <end position="52"/>
    </location>
</feature>
<keyword evidence="2" id="KW-0472">Membrane</keyword>
<feature type="compositionally biased region" description="Basic and acidic residues" evidence="1">
    <location>
        <begin position="1"/>
        <end position="25"/>
    </location>
</feature>
<protein>
    <submittedName>
        <fullName evidence="3">Membrane protein</fullName>
    </submittedName>
</protein>
<geneLocation type="plasmid" evidence="3 4">
    <name>pPDG3</name>
</geneLocation>
<keyword evidence="3" id="KW-0614">Plasmid</keyword>
<organism evidence="3 4">
    <name type="scientific">Rhodococcus opacus</name>
    <name type="common">Nocardia opaca</name>
    <dbReference type="NCBI Taxonomy" id="37919"/>
    <lineage>
        <taxon>Bacteria</taxon>
        <taxon>Bacillati</taxon>
        <taxon>Actinomycetota</taxon>
        <taxon>Actinomycetes</taxon>
        <taxon>Mycobacteriales</taxon>
        <taxon>Nocardiaceae</taxon>
        <taxon>Rhodococcus</taxon>
    </lineage>
</organism>
<evidence type="ECO:0000313" key="3">
    <source>
        <dbReference type="EMBL" id="AII11306.1"/>
    </source>
</evidence>
<evidence type="ECO:0000256" key="2">
    <source>
        <dbReference type="SAM" id="Phobius"/>
    </source>
</evidence>
<accession>A0A076EZU8</accession>
<keyword evidence="2" id="KW-1133">Transmembrane helix</keyword>
<dbReference type="AlphaFoldDB" id="A0A076EZU8"/>
<evidence type="ECO:0000256" key="1">
    <source>
        <dbReference type="SAM" id="MobiDB-lite"/>
    </source>
</evidence>
<evidence type="ECO:0000313" key="4">
    <source>
        <dbReference type="Proteomes" id="UP000028488"/>
    </source>
</evidence>
<reference evidence="3 4" key="1">
    <citation type="submission" date="2014-07" db="EMBL/GenBank/DDBJ databases">
        <title>Genome Sequence of Rhodococcus opacus Strain R7, a Biodegrader of Mono- and Polycyclic Aromatic Hydrocarbons.</title>
        <authorList>
            <person name="Di Gennaro P."/>
            <person name="Zampolli J."/>
            <person name="Presti I."/>
            <person name="Cappelletti M."/>
            <person name="D'Ursi P."/>
            <person name="Orro A."/>
            <person name="Mezzelani A."/>
            <person name="Milanesi L."/>
        </authorList>
    </citation>
    <scope>NUCLEOTIDE SEQUENCE [LARGE SCALE GENOMIC DNA]</scope>
    <source>
        <strain evidence="3 4">R7</strain>
        <plasmid evidence="3">pPDG3</plasmid>
    </source>
</reference>
<feature type="transmembrane region" description="Helical" evidence="2">
    <location>
        <begin position="58"/>
        <end position="78"/>
    </location>
</feature>
<sequence length="84" mass="8982">MTDDDRREPYIGDNSGHDEHGERHGAGGHSRHRWMMVACCVPMLLIAGALVLTGTVGIGGIVFALACVGMMAVMMFSMGGEHRP</sequence>